<evidence type="ECO:0000313" key="3">
    <source>
        <dbReference type="EMBL" id="AGT15871.1"/>
    </source>
</evidence>
<sequence>MEHTGKESSTGHYQDEDGRCSKQDDEQAHLEEYKTLIDLKATLRQSNLNPERPDANHMRTLDSSIKRNLAIIKKLKVINDEVKDGLIEELKTVNLSKFVSEAVSYICAAKLRSSDIQAAVQICSLLHQRYVDFSPCLIDELIKTFYPGKSGEPDLDKDAGALKKRSTLKLLMELYFVGIVENASTFTTIIKDLTSLEHLKDRETTQTNLSLLASFARQGKIFLGLQQHGLDAYNEFLMNLNITYDQKRFFKKAFYSYYDAASELLQSEHASLCVMESENAKKLNAKGELSDENTASYEKLRRSFDQLLHCVSSLAEALDMQPPVMPEDGHTTRVTTGTDLPPSGKESSAVQLIWDDDDTKAFYESLPDLRAFVPAVLLGEVEPKLVEQHEVHGQSNVSKKGDAEREKVRGIDGASLDSLLQKLPRCGSRDLIDRLTVEFCYLNSKVNRKKLVRALFSVPRTSLELLPYYSRLVATLSPFMKDLPSMLLSMLEEEFNFLINKKDQIKIETKIRNIRFIGELCKFKIAPPCLVFRCLKACLDDFTHHNIDVACNLLETCGCFLYRSRETTIRMSNMLEILRRLKNVKNLDAHHTTLVENAYYLCKPPERSSRVSKVRPLLHQYIRRLLFSDLDKTSVQHILLQLLKLPWAECEQYIVKCFLKVHKGKYSQVHLIALLTAGLSRYHDDFAVVVVDEVLEEIRVGLELNDYAMQQQRLAHMRFLGELYNYECIDSSVIFETLNLIIVFGHGTSEQDLLDPLEDFFRIRLVITLLQTCGHYFTRGSSKRKLDSFLLLFQRYALGKGPLPLDVEFDVQDMFAELRPNMTRHSSLEGLNNALVELEQNEHVAAARKGGDESHWDSKSQSKQSENVVFDANDKMTANISNKNGRDHEEAPNGENSTDSTSRYRNGHEDEEDFLREERLDDRLENEDRIEDITVPVGSDEEETVEVRKKKVQVDPKDQEDFDRELKAILLESLESRKLEPARPTVNMKEPMGTFKGSKDLMTTEAADKENVCDELVKSGSGGASVVCFKVLVKKGHKQQTKQMLIPGDCPLVQSTKQQSAAELEEKQNIKRKILEYNEREEELNATSQGSGNGGQGGRTDETPADRVTWVGPSRGGVRQHYWVAGGFYRGYGRK</sequence>
<accession>A0A059Q2F7</accession>
<dbReference type="SUPFAM" id="SSF48371">
    <property type="entry name" value="ARM repeat"/>
    <property type="match status" value="3"/>
</dbReference>
<evidence type="ECO:0000256" key="1">
    <source>
        <dbReference type="SAM" id="MobiDB-lite"/>
    </source>
</evidence>
<dbReference type="EMBL" id="KF184667">
    <property type="protein sequence ID" value="AGT15871.1"/>
    <property type="molecule type" value="Genomic_DNA"/>
</dbReference>
<feature type="domain" description="MIF4G" evidence="2">
    <location>
        <begin position="65"/>
        <end position="301"/>
    </location>
</feature>
<dbReference type="GO" id="GO:0000184">
    <property type="term" value="P:nuclear-transcribed mRNA catabolic process, nonsense-mediated decay"/>
    <property type="evidence" value="ECO:0007669"/>
    <property type="project" value="InterPro"/>
</dbReference>
<gene>
    <name evidence="3" type="ORF">SHCRBa_260_G14_R_10</name>
</gene>
<feature type="domain" description="MIF4G" evidence="2">
    <location>
        <begin position="620"/>
        <end position="821"/>
    </location>
</feature>
<dbReference type="GO" id="GO:0005737">
    <property type="term" value="C:cytoplasm"/>
    <property type="evidence" value="ECO:0007669"/>
    <property type="project" value="TreeGrafter"/>
</dbReference>
<dbReference type="Pfam" id="PF04050">
    <property type="entry name" value="Upf2"/>
    <property type="match status" value="1"/>
</dbReference>
<feature type="region of interest" description="Disordered" evidence="1">
    <location>
        <begin position="321"/>
        <end position="346"/>
    </location>
</feature>
<feature type="region of interest" description="Disordered" evidence="1">
    <location>
        <begin position="1082"/>
        <end position="1113"/>
    </location>
</feature>
<dbReference type="GO" id="GO:0035145">
    <property type="term" value="C:exon-exon junction complex"/>
    <property type="evidence" value="ECO:0007669"/>
    <property type="project" value="TreeGrafter"/>
</dbReference>
<dbReference type="PANTHER" id="PTHR12839:SF10">
    <property type="entry name" value="MIF4G DOMAIN-CONTAINING PROTEIN"/>
    <property type="match status" value="1"/>
</dbReference>
<protein>
    <submittedName>
        <fullName evidence="3">Regulator of nonsense transcripts</fullName>
    </submittedName>
</protein>
<feature type="region of interest" description="Disordered" evidence="1">
    <location>
        <begin position="845"/>
        <end position="923"/>
    </location>
</feature>
<dbReference type="InterPro" id="IPR016024">
    <property type="entry name" value="ARM-type_fold"/>
</dbReference>
<organism evidence="3">
    <name type="scientific">Saccharum hybrid cultivar R570</name>
    <dbReference type="NCBI Taxonomy" id="131158"/>
    <lineage>
        <taxon>Eukaryota</taxon>
        <taxon>Viridiplantae</taxon>
        <taxon>Streptophyta</taxon>
        <taxon>Embryophyta</taxon>
        <taxon>Tracheophyta</taxon>
        <taxon>Spermatophyta</taxon>
        <taxon>Magnoliopsida</taxon>
        <taxon>Liliopsida</taxon>
        <taxon>Poales</taxon>
        <taxon>Poaceae</taxon>
        <taxon>PACMAD clade</taxon>
        <taxon>Panicoideae</taxon>
        <taxon>Andropogonodae</taxon>
        <taxon>Andropogoneae</taxon>
        <taxon>Saccharinae</taxon>
        <taxon>Saccharum</taxon>
        <taxon>Saccharum officinarum species complex</taxon>
    </lineage>
</organism>
<reference evidence="3" key="1">
    <citation type="submission" date="2013-05" db="EMBL/GenBank/DDBJ databases">
        <title>Building the sugarcane genome for biotechnology and identifying evolutionary trends.</title>
        <authorList>
            <person name="De Setta N."/>
            <person name="Monteiro-Vitorello C.B."/>
            <person name="Metcalfe C.J."/>
            <person name="Cruz G.M.Q."/>
            <person name="Del Bem L.E."/>
            <person name="Vicentini R."/>
            <person name="Nogueira F.T.S."/>
            <person name="Campos R.A."/>
            <person name="Nunes S.L."/>
            <person name="Turrini P.C.G."/>
            <person name="Vieira A.P."/>
            <person name="Cruz E.A.O."/>
            <person name="Correa T.C.S."/>
            <person name="Hotta C.T."/>
            <person name="de Mello-Varani A."/>
            <person name="Vautrin S."/>
            <person name="Trindade A.S."/>
            <person name="Vilela M.M."/>
            <person name="Horta C.L."/>
            <person name="Sato P.M."/>
            <person name="de Andrade R.F."/>
            <person name="Nishiyama M.Y."/>
            <person name="Cardoso-Silva C.B."/>
            <person name="Scortecci K.C."/>
            <person name="Garcia A.A.F."/>
            <person name="Carneiro M.S."/>
            <person name="Kim C."/>
            <person name="Paterson A.H."/>
            <person name="Berges H."/>
            <person name="D'Hont A."/>
            <person name="de-Souza A.P."/>
            <person name="Souza G.M."/>
            <person name="Vincentz M."/>
            <person name="Kitajima J.P."/>
            <person name="Van Sluys M.-A."/>
        </authorList>
    </citation>
    <scope>NUCLEOTIDE SEQUENCE</scope>
</reference>
<name>A0A059Q2F7_9POAL</name>
<dbReference type="Gene3D" id="1.25.40.180">
    <property type="match status" value="3"/>
</dbReference>
<dbReference type="FunFam" id="1.25.40.180:FF:000033">
    <property type="entry name" value="Regulator of nonsense transcripts UPF2"/>
    <property type="match status" value="1"/>
</dbReference>
<dbReference type="Pfam" id="PF02854">
    <property type="entry name" value="MIF4G"/>
    <property type="match status" value="2"/>
</dbReference>
<dbReference type="AlphaFoldDB" id="A0A059Q2F7"/>
<dbReference type="InterPro" id="IPR007193">
    <property type="entry name" value="Upf2/Nmd2_C"/>
</dbReference>
<feature type="compositionally biased region" description="Polar residues" evidence="1">
    <location>
        <begin position="894"/>
        <end position="904"/>
    </location>
</feature>
<proteinExistence type="predicted"/>
<feature type="region of interest" description="Disordered" evidence="1">
    <location>
        <begin position="1"/>
        <end position="25"/>
    </location>
</feature>
<dbReference type="PANTHER" id="PTHR12839">
    <property type="entry name" value="NONSENSE-MEDIATED MRNA DECAY PROTEIN 2 UP-FRAMESHIFT SUPPRESSOR 2"/>
    <property type="match status" value="1"/>
</dbReference>
<dbReference type="InterPro" id="IPR039762">
    <property type="entry name" value="Nmd2/UPF2"/>
</dbReference>
<feature type="domain" description="MIF4G" evidence="2">
    <location>
        <begin position="417"/>
        <end position="605"/>
    </location>
</feature>
<feature type="compositionally biased region" description="Basic and acidic residues" evidence="1">
    <location>
        <begin position="13"/>
        <end position="25"/>
    </location>
</feature>
<dbReference type="SMART" id="SM00543">
    <property type="entry name" value="MIF4G"/>
    <property type="match status" value="3"/>
</dbReference>
<dbReference type="FunFam" id="1.25.40.180:FF:000026">
    <property type="entry name" value="Regulator of nonsense transcripts UPF2"/>
    <property type="match status" value="1"/>
</dbReference>
<dbReference type="GO" id="GO:0003723">
    <property type="term" value="F:RNA binding"/>
    <property type="evidence" value="ECO:0007669"/>
    <property type="project" value="InterPro"/>
</dbReference>
<feature type="compositionally biased region" description="Basic and acidic residues" evidence="1">
    <location>
        <begin position="849"/>
        <end position="860"/>
    </location>
</feature>
<evidence type="ECO:0000259" key="2">
    <source>
        <dbReference type="SMART" id="SM00543"/>
    </source>
</evidence>
<dbReference type="FunFam" id="1.25.40.180:FF:000030">
    <property type="entry name" value="Regulator of nonsense transcripts UPF2"/>
    <property type="match status" value="1"/>
</dbReference>
<dbReference type="InterPro" id="IPR003890">
    <property type="entry name" value="MIF4G-like_typ-3"/>
</dbReference>